<gene>
    <name evidence="2" type="ORF">LCGC14_2561680</name>
</gene>
<dbReference type="AlphaFoldDB" id="A0A0F9AKG0"/>
<accession>A0A0F9AKG0</accession>
<name>A0A0F9AKG0_9ZZZZ</name>
<feature type="domain" description="PD-(D/E)XK endonuclease-like" evidence="1">
    <location>
        <begin position="1"/>
        <end position="120"/>
    </location>
</feature>
<comment type="caution">
    <text evidence="2">The sequence shown here is derived from an EMBL/GenBank/DDBJ whole genome shotgun (WGS) entry which is preliminary data.</text>
</comment>
<proteinExistence type="predicted"/>
<sequence>KIDRIDRLPDGEWEIIDYKAGKRKIEQVGLEADLNPLEIDENFQLSLYYLGCKEKFKKVPGKVSLYYLKYNQKISAARRPEQLRDVERIVGQVASQIREKKFEAKKGPLCPWCGHKEICPAFKESLL</sequence>
<dbReference type="Pfam" id="PF12705">
    <property type="entry name" value="PDDEXK_1"/>
    <property type="match status" value="1"/>
</dbReference>
<feature type="non-terminal residue" evidence="2">
    <location>
        <position position="1"/>
    </location>
</feature>
<dbReference type="InterPro" id="IPR038726">
    <property type="entry name" value="PDDEXK_AddAB-type"/>
</dbReference>
<reference evidence="2" key="1">
    <citation type="journal article" date="2015" name="Nature">
        <title>Complex archaea that bridge the gap between prokaryotes and eukaryotes.</title>
        <authorList>
            <person name="Spang A."/>
            <person name="Saw J.H."/>
            <person name="Jorgensen S.L."/>
            <person name="Zaremba-Niedzwiedzka K."/>
            <person name="Martijn J."/>
            <person name="Lind A.E."/>
            <person name="van Eijk R."/>
            <person name="Schleper C."/>
            <person name="Guy L."/>
            <person name="Ettema T.J."/>
        </authorList>
    </citation>
    <scope>NUCLEOTIDE SEQUENCE</scope>
</reference>
<protein>
    <recommendedName>
        <fullName evidence="1">PD-(D/E)XK endonuclease-like domain-containing protein</fullName>
    </recommendedName>
</protein>
<dbReference type="EMBL" id="LAZR01042300">
    <property type="protein sequence ID" value="KKL09855.1"/>
    <property type="molecule type" value="Genomic_DNA"/>
</dbReference>
<dbReference type="InterPro" id="IPR011604">
    <property type="entry name" value="PDDEXK-like_dom_sf"/>
</dbReference>
<evidence type="ECO:0000259" key="1">
    <source>
        <dbReference type="Pfam" id="PF12705"/>
    </source>
</evidence>
<organism evidence="2">
    <name type="scientific">marine sediment metagenome</name>
    <dbReference type="NCBI Taxonomy" id="412755"/>
    <lineage>
        <taxon>unclassified sequences</taxon>
        <taxon>metagenomes</taxon>
        <taxon>ecological metagenomes</taxon>
    </lineage>
</organism>
<dbReference type="Gene3D" id="3.90.320.10">
    <property type="match status" value="1"/>
</dbReference>
<evidence type="ECO:0000313" key="2">
    <source>
        <dbReference type="EMBL" id="KKL09855.1"/>
    </source>
</evidence>